<comment type="similarity">
    <text evidence="3">Belongs to the RBT5 family.</text>
</comment>
<evidence type="ECO:0000313" key="14">
    <source>
        <dbReference type="EMBL" id="RMY12426.1"/>
    </source>
</evidence>
<keyword evidence="4" id="KW-0964">Secreted</keyword>
<dbReference type="PANTHER" id="PTHR43595:SF2">
    <property type="entry name" value="SMALL RIBOSOMAL SUBUNIT PROTEIN MS42"/>
    <property type="match status" value="1"/>
</dbReference>
<comment type="caution">
    <text evidence="10">Lacks conserved residue(s) required for the propagation of feature annotation.</text>
</comment>
<dbReference type="Proteomes" id="UP000281245">
    <property type="component" value="Unassembled WGS sequence"/>
</dbReference>
<evidence type="ECO:0000256" key="10">
    <source>
        <dbReference type="PROSITE-ProRule" id="PRU01356"/>
    </source>
</evidence>
<evidence type="ECO:0000256" key="1">
    <source>
        <dbReference type="ARBA" id="ARBA00004589"/>
    </source>
</evidence>
<evidence type="ECO:0000256" key="11">
    <source>
        <dbReference type="SAM" id="MobiDB-lite"/>
    </source>
</evidence>
<evidence type="ECO:0000256" key="8">
    <source>
        <dbReference type="ARBA" id="ARBA00023288"/>
    </source>
</evidence>
<dbReference type="InterPro" id="IPR036314">
    <property type="entry name" value="SOD_C_sf"/>
</dbReference>
<comment type="subcellular location">
    <subcellularLocation>
        <location evidence="1">Membrane</location>
        <topology evidence="1">Lipid-anchor</topology>
        <topology evidence="1">GPI-anchor</topology>
    </subcellularLocation>
    <subcellularLocation>
        <location evidence="2">Secreted</location>
    </subcellularLocation>
</comment>
<keyword evidence="5" id="KW-0336">GPI-anchor</keyword>
<evidence type="ECO:0000256" key="6">
    <source>
        <dbReference type="ARBA" id="ARBA00022729"/>
    </source>
</evidence>
<evidence type="ECO:0000256" key="7">
    <source>
        <dbReference type="ARBA" id="ARBA00023157"/>
    </source>
</evidence>
<name>A0A3M6ZAR0_HORWE</name>
<feature type="region of interest" description="Disordered" evidence="11">
    <location>
        <begin position="16"/>
        <end position="43"/>
    </location>
</feature>
<accession>A0A3M6ZAR0</accession>
<dbReference type="PANTHER" id="PTHR43595">
    <property type="entry name" value="37S RIBOSOMAL PROTEIN S26, MITOCHONDRIAL"/>
    <property type="match status" value="1"/>
</dbReference>
<feature type="compositionally biased region" description="Polar residues" evidence="11">
    <location>
        <begin position="16"/>
        <end position="29"/>
    </location>
</feature>
<dbReference type="GO" id="GO:0005737">
    <property type="term" value="C:cytoplasm"/>
    <property type="evidence" value="ECO:0007669"/>
    <property type="project" value="TreeGrafter"/>
</dbReference>
<keyword evidence="5" id="KW-0472">Membrane</keyword>
<evidence type="ECO:0000256" key="2">
    <source>
        <dbReference type="ARBA" id="ARBA00004613"/>
    </source>
</evidence>
<comment type="function">
    <text evidence="9">Component of the mitochondrial ribosome (mitoribosome), a dedicated translation machinery responsible for the synthesis of mitochondrial genome-encoded proteins, including at least some of the essential transmembrane subunits of the mitochondrial respiratory chain. The mitoribosomes are attached to the mitochondrial inner membrane and translation products are cotranslationally integrated into the membrane.</text>
</comment>
<keyword evidence="10" id="KW-0408">Iron</keyword>
<keyword evidence="10" id="KW-0479">Metal-binding</keyword>
<dbReference type="AlphaFoldDB" id="A0A3M6ZAR0"/>
<dbReference type="GO" id="GO:0046872">
    <property type="term" value="F:metal ion binding"/>
    <property type="evidence" value="ECO:0007669"/>
    <property type="project" value="UniProtKB-UniRule"/>
</dbReference>
<feature type="compositionally biased region" description="Basic and acidic residues" evidence="11">
    <location>
        <begin position="31"/>
        <end position="43"/>
    </location>
</feature>
<dbReference type="Gene3D" id="3.55.40.20">
    <property type="entry name" value="Iron/manganese superoxide dismutase, C-terminal domain"/>
    <property type="match status" value="1"/>
</dbReference>
<comment type="caution">
    <text evidence="14">The sequence shown here is derived from an EMBL/GenBank/DDBJ whole genome shotgun (WGS) entry which is preliminary data.</text>
</comment>
<dbReference type="SUPFAM" id="SSF54719">
    <property type="entry name" value="Fe,Mn superoxide dismutase (SOD), C-terminal domain"/>
    <property type="match status" value="1"/>
</dbReference>
<keyword evidence="5" id="KW-0325">Glycoprotein</keyword>
<dbReference type="InterPro" id="IPR036324">
    <property type="entry name" value="Mn/Fe_SOD_N_sf"/>
</dbReference>
<keyword evidence="8" id="KW-0449">Lipoprotein</keyword>
<organism evidence="14 16">
    <name type="scientific">Hortaea werneckii</name>
    <name type="common">Black yeast</name>
    <name type="synonym">Cladosporium werneckii</name>
    <dbReference type="NCBI Taxonomy" id="91943"/>
    <lineage>
        <taxon>Eukaryota</taxon>
        <taxon>Fungi</taxon>
        <taxon>Dikarya</taxon>
        <taxon>Ascomycota</taxon>
        <taxon>Pezizomycotina</taxon>
        <taxon>Dothideomycetes</taxon>
        <taxon>Dothideomycetidae</taxon>
        <taxon>Mycosphaerellales</taxon>
        <taxon>Teratosphaeriaceae</taxon>
        <taxon>Hortaea</taxon>
    </lineage>
</organism>
<dbReference type="Proteomes" id="UP000282582">
    <property type="component" value="Unassembled WGS sequence"/>
</dbReference>
<keyword evidence="10" id="KW-0349">Heme</keyword>
<evidence type="ECO:0000313" key="13">
    <source>
        <dbReference type="EMBL" id="RMX81254.1"/>
    </source>
</evidence>
<reference evidence="15 16" key="1">
    <citation type="journal article" date="2018" name="BMC Genomics">
        <title>Genomic evidence for intraspecific hybridization in a clonal and extremely halotolerant yeast.</title>
        <authorList>
            <person name="Gostincar C."/>
            <person name="Stajich J.E."/>
            <person name="Zupancic J."/>
            <person name="Zalar P."/>
            <person name="Gunde-Cimerman N."/>
        </authorList>
    </citation>
    <scope>NUCLEOTIDE SEQUENCE [LARGE SCALE GENOMIC DNA]</scope>
    <source>
        <strain evidence="14 16">EXF-6654</strain>
        <strain evidence="13 15">EXF-6656</strain>
    </source>
</reference>
<dbReference type="GO" id="GO:0005576">
    <property type="term" value="C:extracellular region"/>
    <property type="evidence" value="ECO:0007669"/>
    <property type="project" value="UniProtKB-SubCell"/>
</dbReference>
<evidence type="ECO:0000313" key="16">
    <source>
        <dbReference type="Proteomes" id="UP000282582"/>
    </source>
</evidence>
<evidence type="ECO:0000256" key="4">
    <source>
        <dbReference type="ARBA" id="ARBA00022525"/>
    </source>
</evidence>
<feature type="binding site" description="axial binding residue" evidence="10">
    <location>
        <position position="378"/>
    </location>
    <ligand>
        <name>heme</name>
        <dbReference type="ChEBI" id="CHEBI:30413"/>
    </ligand>
    <ligandPart>
        <name>Fe</name>
        <dbReference type="ChEBI" id="CHEBI:18248"/>
    </ligandPart>
</feature>
<feature type="domain" description="CFEM" evidence="12">
    <location>
        <begin position="337"/>
        <end position="444"/>
    </location>
</feature>
<feature type="region of interest" description="Disordered" evidence="11">
    <location>
        <begin position="438"/>
        <end position="524"/>
    </location>
</feature>
<dbReference type="SMART" id="SM00747">
    <property type="entry name" value="CFEM"/>
    <property type="match status" value="1"/>
</dbReference>
<dbReference type="GO" id="GO:0004784">
    <property type="term" value="F:superoxide dismutase activity"/>
    <property type="evidence" value="ECO:0007669"/>
    <property type="project" value="InterPro"/>
</dbReference>
<protein>
    <recommendedName>
        <fullName evidence="12">CFEM domain-containing protein</fullName>
    </recommendedName>
</protein>
<evidence type="ECO:0000259" key="12">
    <source>
        <dbReference type="PROSITE" id="PS52012"/>
    </source>
</evidence>
<dbReference type="OrthoDB" id="275227at2759"/>
<evidence type="ECO:0000256" key="5">
    <source>
        <dbReference type="ARBA" id="ARBA00022622"/>
    </source>
</evidence>
<feature type="disulfide bond" evidence="10">
    <location>
        <begin position="374"/>
        <end position="381"/>
    </location>
</feature>
<evidence type="ECO:0000313" key="15">
    <source>
        <dbReference type="Proteomes" id="UP000281245"/>
    </source>
</evidence>
<feature type="compositionally biased region" description="Low complexity" evidence="11">
    <location>
        <begin position="438"/>
        <end position="520"/>
    </location>
</feature>
<dbReference type="EMBL" id="QWIK01000133">
    <property type="protein sequence ID" value="RMY12426.1"/>
    <property type="molecule type" value="Genomic_DNA"/>
</dbReference>
<dbReference type="PROSITE" id="PS52012">
    <property type="entry name" value="CFEM"/>
    <property type="match status" value="1"/>
</dbReference>
<keyword evidence="6" id="KW-0732">Signal</keyword>
<dbReference type="InterPro" id="IPR008427">
    <property type="entry name" value="Extracellular_membr_CFEM_dom"/>
</dbReference>
<sequence>MDMPIMPIAAPSRTTLASSPNRFLSTTRPLQRRDPPKLAHQDRFTRDGIPGLLSPEAFKIAWIDYQRLMVEKLDEITAGEPFENSHTKDLVLRFARDPLAASLFNHASMAHNNNFFFSGLSTRPLELEKVPNVQESLIDTFGSIETLKVTMLDTASAMFGPGFVWLVWARDLNNPTSGQAGRHGAWRILSTYLAGTPYPEAGYRQQGLDTNTSNASEYKGYMNQQPANVAGSFGPFSASAQRQSKLPPGGTNIMPVLCVNTWEHVWLRDYGMHGKRKFLSDWWDCIDWSVVEGNTPAEAKGQNTWNAPLLEIRPERELREAFAGSPQPYIFRTRIANMRTAFAVLAFTGAVLAQVDISNLPKCAYGCVTNLGGCNQLDITCICSDTELISGLACCVSKECDSEDQDKTIQFAQNLCGGEGVDNLPTSATCASTASATASSTGTRTGTAAGAAGTTDASTGMMATAGGSGSMTMTATSMSESATGTAADASASSSEATGGSSTASGAASTGSSSASASAAEQTDNAGARNAEGGLGLGMLVAGLVAAL</sequence>
<dbReference type="Pfam" id="PF02777">
    <property type="entry name" value="Sod_Fe_C"/>
    <property type="match status" value="1"/>
</dbReference>
<proteinExistence type="inferred from homology"/>
<dbReference type="InterPro" id="IPR019832">
    <property type="entry name" value="Mn/Fe_SOD_C"/>
</dbReference>
<dbReference type="EMBL" id="QWIJ01000534">
    <property type="protein sequence ID" value="RMX81254.1"/>
    <property type="molecule type" value="Genomic_DNA"/>
</dbReference>
<gene>
    <name evidence="14" type="ORF">D0868_02580</name>
    <name evidence="13" type="ORF">D0869_06951</name>
</gene>
<dbReference type="VEuPathDB" id="FungiDB:BTJ68_12655"/>
<dbReference type="Pfam" id="PF05730">
    <property type="entry name" value="CFEM"/>
    <property type="match status" value="1"/>
</dbReference>
<evidence type="ECO:0000256" key="9">
    <source>
        <dbReference type="ARBA" id="ARBA00037226"/>
    </source>
</evidence>
<evidence type="ECO:0000256" key="3">
    <source>
        <dbReference type="ARBA" id="ARBA00010031"/>
    </source>
</evidence>
<keyword evidence="7 10" id="KW-1015">Disulfide bond</keyword>
<dbReference type="SUPFAM" id="SSF46609">
    <property type="entry name" value="Fe,Mn superoxide dismutase (SOD), N-terminal domain"/>
    <property type="match status" value="1"/>
</dbReference>
<feature type="disulfide bond" evidence="10">
    <location>
        <begin position="383"/>
        <end position="416"/>
    </location>
</feature>
<dbReference type="GO" id="GO:0098552">
    <property type="term" value="C:side of membrane"/>
    <property type="evidence" value="ECO:0007669"/>
    <property type="project" value="UniProtKB-KW"/>
</dbReference>